<dbReference type="Proteomes" id="UP000472273">
    <property type="component" value="Unplaced"/>
</dbReference>
<evidence type="ECO:0000256" key="5">
    <source>
        <dbReference type="SAM" id="Phobius"/>
    </source>
</evidence>
<dbReference type="AlphaFoldDB" id="A0A670YET6"/>
<reference evidence="7" key="2">
    <citation type="submission" date="2025-09" db="UniProtKB">
        <authorList>
            <consortium name="Ensembl"/>
        </authorList>
    </citation>
    <scope>IDENTIFICATION</scope>
</reference>
<organism evidence="7 8">
    <name type="scientific">Pseudonaja textilis</name>
    <name type="common">Eastern brown snake</name>
    <dbReference type="NCBI Taxonomy" id="8673"/>
    <lineage>
        <taxon>Eukaryota</taxon>
        <taxon>Metazoa</taxon>
        <taxon>Chordata</taxon>
        <taxon>Craniata</taxon>
        <taxon>Vertebrata</taxon>
        <taxon>Euteleostomi</taxon>
        <taxon>Lepidosauria</taxon>
        <taxon>Squamata</taxon>
        <taxon>Bifurcata</taxon>
        <taxon>Unidentata</taxon>
        <taxon>Episquamata</taxon>
        <taxon>Toxicofera</taxon>
        <taxon>Serpentes</taxon>
        <taxon>Colubroidea</taxon>
        <taxon>Elapidae</taxon>
        <taxon>Hydrophiinae</taxon>
        <taxon>Pseudonaja</taxon>
    </lineage>
</organism>
<dbReference type="GO" id="GO:0005125">
    <property type="term" value="F:cytokine activity"/>
    <property type="evidence" value="ECO:0007669"/>
    <property type="project" value="UniProtKB-KW"/>
</dbReference>
<evidence type="ECO:0000313" key="7">
    <source>
        <dbReference type="Ensembl" id="ENSPTXP00000009529.1"/>
    </source>
</evidence>
<evidence type="ECO:0000256" key="4">
    <source>
        <dbReference type="ARBA" id="ARBA00023136"/>
    </source>
</evidence>
<dbReference type="GO" id="GO:0031295">
    <property type="term" value="P:T cell costimulation"/>
    <property type="evidence" value="ECO:0007669"/>
    <property type="project" value="Ensembl"/>
</dbReference>
<comment type="subcellular location">
    <subcellularLocation>
        <location evidence="1">Membrane</location>
    </subcellularLocation>
</comment>
<keyword evidence="8" id="KW-1185">Reference proteome</keyword>
<dbReference type="CDD" id="cd00184">
    <property type="entry name" value="TNF"/>
    <property type="match status" value="1"/>
</dbReference>
<protein>
    <submittedName>
        <fullName evidence="7">TNF superfamily member 14</fullName>
    </submittedName>
</protein>
<dbReference type="GO" id="GO:0016020">
    <property type="term" value="C:membrane"/>
    <property type="evidence" value="ECO:0007669"/>
    <property type="project" value="UniProtKB-SubCell"/>
</dbReference>
<keyword evidence="5" id="KW-1133">Transmembrane helix</keyword>
<keyword evidence="3" id="KW-0202">Cytokine</keyword>
<dbReference type="GO" id="GO:0006955">
    <property type="term" value="P:immune response"/>
    <property type="evidence" value="ECO:0007669"/>
    <property type="project" value="InterPro"/>
</dbReference>
<accession>A0A670YET6</accession>
<dbReference type="PANTHER" id="PTHR11471">
    <property type="entry name" value="TUMOR NECROSIS FACTOR FAMILY MEMBER"/>
    <property type="match status" value="1"/>
</dbReference>
<evidence type="ECO:0000256" key="1">
    <source>
        <dbReference type="ARBA" id="ARBA00004370"/>
    </source>
</evidence>
<dbReference type="GO" id="GO:0045663">
    <property type="term" value="P:positive regulation of myoblast differentiation"/>
    <property type="evidence" value="ECO:0007669"/>
    <property type="project" value="Ensembl"/>
</dbReference>
<comment type="similarity">
    <text evidence="2">Belongs to the tumor necrosis factor family.</text>
</comment>
<dbReference type="Ensembl" id="ENSPTXT00000009857.1">
    <property type="protein sequence ID" value="ENSPTXP00000009529.1"/>
    <property type="gene ID" value="ENSPTXG00000006825.1"/>
</dbReference>
<sequence>MYKTQSVDKQHASGFCSSFYISPEGYTMEAAAGYPSVFVVDPTLRDVPFVPPRRRSPKTCQACQLFLGFLVLLVLSGLTIQAYLLISFRKELDTAMAQGTANATAEKIIQAPPKLPLKRPSAHLTLELPDTAIIDGVLQWEHQNGLAFLHDMDYKAGSLICSKSGYYYVYSKLSLMYSSCLTKHQRNSLFTHHIYKRTPRYPEKILLLTNYITYCNSKDSEQWHGNSFLAGTVYLEEEEEVFIKITKQELLLYKDDSVSHFGTFMI</sequence>
<dbReference type="SMART" id="SM00207">
    <property type="entry name" value="TNF"/>
    <property type="match status" value="1"/>
</dbReference>
<evidence type="ECO:0000313" key="8">
    <source>
        <dbReference type="Proteomes" id="UP000472273"/>
    </source>
</evidence>
<dbReference type="GO" id="GO:0043027">
    <property type="term" value="F:cysteine-type endopeptidase inhibitor activity involved in apoptotic process"/>
    <property type="evidence" value="ECO:0007669"/>
    <property type="project" value="Ensembl"/>
</dbReference>
<feature type="domain" description="THD" evidence="6">
    <location>
        <begin position="120"/>
        <end position="266"/>
    </location>
</feature>
<dbReference type="GO" id="GO:0005164">
    <property type="term" value="F:tumor necrosis factor receptor binding"/>
    <property type="evidence" value="ECO:0007669"/>
    <property type="project" value="InterPro"/>
</dbReference>
<keyword evidence="4 5" id="KW-0472">Membrane</keyword>
<dbReference type="GO" id="GO:0010820">
    <property type="term" value="P:positive regulation of T cell chemotaxis"/>
    <property type="evidence" value="ECO:0007669"/>
    <property type="project" value="Ensembl"/>
</dbReference>
<dbReference type="Pfam" id="PF00229">
    <property type="entry name" value="TNF"/>
    <property type="match status" value="1"/>
</dbReference>
<dbReference type="GO" id="GO:0071260">
    <property type="term" value="P:cellular response to mechanical stimulus"/>
    <property type="evidence" value="ECO:0007669"/>
    <property type="project" value="Ensembl"/>
</dbReference>
<evidence type="ECO:0000256" key="2">
    <source>
        <dbReference type="ARBA" id="ARBA00008670"/>
    </source>
</evidence>
<dbReference type="GO" id="GO:1901741">
    <property type="term" value="P:positive regulation of myoblast fusion"/>
    <property type="evidence" value="ECO:0007669"/>
    <property type="project" value="Ensembl"/>
</dbReference>
<dbReference type="GO" id="GO:0005615">
    <property type="term" value="C:extracellular space"/>
    <property type="evidence" value="ECO:0007669"/>
    <property type="project" value="UniProtKB-KW"/>
</dbReference>
<dbReference type="PROSITE" id="PS50049">
    <property type="entry name" value="THD_2"/>
    <property type="match status" value="1"/>
</dbReference>
<dbReference type="GO" id="GO:0010818">
    <property type="term" value="P:T cell chemotaxis"/>
    <property type="evidence" value="ECO:0007669"/>
    <property type="project" value="Ensembl"/>
</dbReference>
<dbReference type="InterPro" id="IPR008983">
    <property type="entry name" value="Tumour_necrosis_fac-like_dom"/>
</dbReference>
<dbReference type="Gene3D" id="2.60.120.40">
    <property type="match status" value="1"/>
</dbReference>
<keyword evidence="5" id="KW-0812">Transmembrane</keyword>
<dbReference type="OMA" id="SHRRQCC"/>
<dbReference type="GO" id="GO:1901224">
    <property type="term" value="P:positive regulation of non-canonical NF-kappaB signal transduction"/>
    <property type="evidence" value="ECO:0007669"/>
    <property type="project" value="Ensembl"/>
</dbReference>
<proteinExistence type="inferred from homology"/>
<feature type="transmembrane region" description="Helical" evidence="5">
    <location>
        <begin position="65"/>
        <end position="86"/>
    </location>
</feature>
<evidence type="ECO:0000259" key="6">
    <source>
        <dbReference type="PROSITE" id="PS50049"/>
    </source>
</evidence>
<name>A0A670YET6_PSETE</name>
<dbReference type="InterPro" id="IPR006052">
    <property type="entry name" value="TNF_dom"/>
</dbReference>
<reference evidence="7" key="1">
    <citation type="submission" date="2025-08" db="UniProtKB">
        <authorList>
            <consortium name="Ensembl"/>
        </authorList>
    </citation>
    <scope>IDENTIFICATION</scope>
</reference>
<gene>
    <name evidence="7" type="primary">TNFSF14</name>
</gene>
<dbReference type="PANTHER" id="PTHR11471:SF34">
    <property type="entry name" value="TUMOR NECROSIS FACTOR LIGAND SUPERFAMILY MEMBER 14"/>
    <property type="match status" value="1"/>
</dbReference>
<dbReference type="GeneTree" id="ENSGT01060000248544"/>
<dbReference type="SUPFAM" id="SSF49842">
    <property type="entry name" value="TNF-like"/>
    <property type="match status" value="1"/>
</dbReference>
<evidence type="ECO:0000256" key="3">
    <source>
        <dbReference type="ARBA" id="ARBA00022514"/>
    </source>
</evidence>